<dbReference type="RefSeq" id="WP_216469981.1">
    <property type="nucleotide sequence ID" value="NZ_JAHLQI010000003.1"/>
</dbReference>
<proteinExistence type="predicted"/>
<dbReference type="Pfam" id="PF02441">
    <property type="entry name" value="Flavoprotein"/>
    <property type="match status" value="1"/>
</dbReference>
<protein>
    <submittedName>
        <fullName evidence="2">Dipicolinate synthase subunit B</fullName>
    </submittedName>
</protein>
<evidence type="ECO:0000313" key="2">
    <source>
        <dbReference type="EMBL" id="MBU5490316.1"/>
    </source>
</evidence>
<accession>A0ABS6ET63</accession>
<name>A0ABS6ET63_9FIRM</name>
<keyword evidence="3" id="KW-1185">Reference proteome</keyword>
<evidence type="ECO:0000313" key="3">
    <source>
        <dbReference type="Proteomes" id="UP000783588"/>
    </source>
</evidence>
<evidence type="ECO:0000259" key="1">
    <source>
        <dbReference type="Pfam" id="PF02441"/>
    </source>
</evidence>
<feature type="domain" description="Flavoprotein" evidence="1">
    <location>
        <begin position="6"/>
        <end position="164"/>
    </location>
</feature>
<dbReference type="Proteomes" id="UP000783588">
    <property type="component" value="Unassembled WGS sequence"/>
</dbReference>
<dbReference type="InterPro" id="IPR003382">
    <property type="entry name" value="Flavoprotein"/>
</dbReference>
<gene>
    <name evidence="2" type="ORF">KQI75_06745</name>
</gene>
<reference evidence="2 3" key="1">
    <citation type="submission" date="2021-06" db="EMBL/GenBank/DDBJ databases">
        <authorList>
            <person name="Sun Q."/>
            <person name="Li D."/>
        </authorList>
    </citation>
    <scope>NUCLEOTIDE SEQUENCE [LARGE SCALE GENOMIC DNA]</scope>
    <source>
        <strain evidence="2 3">MSJd-7</strain>
    </source>
</reference>
<organism evidence="2 3">
    <name type="scientific">Butyricicoccus intestinisimiae</name>
    <dbReference type="NCBI Taxonomy" id="2841509"/>
    <lineage>
        <taxon>Bacteria</taxon>
        <taxon>Bacillati</taxon>
        <taxon>Bacillota</taxon>
        <taxon>Clostridia</taxon>
        <taxon>Eubacteriales</taxon>
        <taxon>Butyricicoccaceae</taxon>
        <taxon>Butyricicoccus</taxon>
    </lineage>
</organism>
<comment type="caution">
    <text evidence="2">The sequence shown here is derived from an EMBL/GenBank/DDBJ whole genome shotgun (WGS) entry which is preliminary data.</text>
</comment>
<sequence length="189" mass="20387">MKQTAGFAVCGSFCTIHRVLTVMERMVQDGWQVIPIVSREVYTQDTRFGTAQEHLEKITAICGKSPLHTLQAVEPIGPKDLLDVLIIAPCTGSTLARLAHGISDTPVSLAAKSQLRVEKPVVLAVASNDALAGSAPNIAALLNRKQYYFTPMRQDAPQIKPRSLVADMNKIPEAAALALAGKQIQPIFC</sequence>
<dbReference type="EMBL" id="JAHLQI010000003">
    <property type="protein sequence ID" value="MBU5490316.1"/>
    <property type="molecule type" value="Genomic_DNA"/>
</dbReference>
<dbReference type="NCBIfam" id="NF006161">
    <property type="entry name" value="PRK08305.1"/>
    <property type="match status" value="1"/>
</dbReference>